<dbReference type="AlphaFoldDB" id="A0AAV5G3W9"/>
<protein>
    <submittedName>
        <fullName evidence="1">Uncharacterized protein</fullName>
    </submittedName>
</protein>
<proteinExistence type="predicted"/>
<organism evidence="1 2">
    <name type="scientific">Corynebacterium ammoniagenes</name>
    <name type="common">Brevibacterium ammoniagenes</name>
    <dbReference type="NCBI Taxonomy" id="1697"/>
    <lineage>
        <taxon>Bacteria</taxon>
        <taxon>Bacillati</taxon>
        <taxon>Actinomycetota</taxon>
        <taxon>Actinomycetes</taxon>
        <taxon>Mycobacteriales</taxon>
        <taxon>Corynebacteriaceae</taxon>
        <taxon>Corynebacterium</taxon>
    </lineage>
</organism>
<dbReference type="Proteomes" id="UP001054925">
    <property type="component" value="Unassembled WGS sequence"/>
</dbReference>
<evidence type="ECO:0000313" key="1">
    <source>
        <dbReference type="EMBL" id="GJN43919.1"/>
    </source>
</evidence>
<gene>
    <name evidence="1" type="ORF">CAT723_23980</name>
</gene>
<dbReference type="EMBL" id="BQKK01000008">
    <property type="protein sequence ID" value="GJN43919.1"/>
    <property type="molecule type" value="Genomic_DNA"/>
</dbReference>
<evidence type="ECO:0000313" key="2">
    <source>
        <dbReference type="Proteomes" id="UP001054925"/>
    </source>
</evidence>
<accession>A0AAV5G3W9</accession>
<reference evidence="1" key="1">
    <citation type="submission" date="2021-12" db="EMBL/GenBank/DDBJ databases">
        <title>Draft genome sequence of Corynebacterium ammoniagenes strain T-723.</title>
        <authorList>
            <person name="Matsuzawa M."/>
            <person name="Hiratani M."/>
            <person name="Abe I."/>
            <person name="Tsuji Y."/>
            <person name="Nakamura J."/>
        </authorList>
    </citation>
    <scope>NUCLEOTIDE SEQUENCE</scope>
    <source>
        <strain evidence="1">T-723</strain>
    </source>
</reference>
<name>A0AAV5G3W9_CORAM</name>
<sequence length="82" mass="9154">MTTIANNAQTMIRAFLQFPEGRVEVVRVVGVLTRVPFYLWWKLRGVEAVGPGGPGTVATKSSRTEAVISRCIRPANNRPDRW</sequence>
<comment type="caution">
    <text evidence="1">The sequence shown here is derived from an EMBL/GenBank/DDBJ whole genome shotgun (WGS) entry which is preliminary data.</text>
</comment>